<dbReference type="InterPro" id="IPR013655">
    <property type="entry name" value="PAS_fold_3"/>
</dbReference>
<feature type="domain" description="PAS" evidence="3">
    <location>
        <begin position="564"/>
        <end position="638"/>
    </location>
</feature>
<dbReference type="GO" id="GO:0071111">
    <property type="term" value="F:cyclic-guanylate-specific phosphodiesterase activity"/>
    <property type="evidence" value="ECO:0007669"/>
    <property type="project" value="UniProtKB-EC"/>
</dbReference>
<feature type="domain" description="PAC" evidence="4">
    <location>
        <begin position="511"/>
        <end position="563"/>
    </location>
</feature>
<feature type="domain" description="GGDEF" evidence="6">
    <location>
        <begin position="853"/>
        <end position="991"/>
    </location>
</feature>
<evidence type="ECO:0000256" key="2">
    <source>
        <dbReference type="SAM" id="Phobius"/>
    </source>
</evidence>
<dbReference type="PANTHER" id="PTHR44757:SF2">
    <property type="entry name" value="BIOFILM ARCHITECTURE MAINTENANCE PROTEIN MBAA"/>
    <property type="match status" value="1"/>
</dbReference>
<dbReference type="InterPro" id="IPR035919">
    <property type="entry name" value="EAL_sf"/>
</dbReference>
<dbReference type="AlphaFoldDB" id="A0A4Y9VPA3"/>
<dbReference type="EMBL" id="PQVH01000014">
    <property type="protein sequence ID" value="TFW70111.1"/>
    <property type="molecule type" value="Genomic_DNA"/>
</dbReference>
<dbReference type="Gene3D" id="2.10.70.100">
    <property type="match status" value="1"/>
</dbReference>
<feature type="domain" description="EAL" evidence="5">
    <location>
        <begin position="1000"/>
        <end position="1250"/>
    </location>
</feature>
<dbReference type="SMART" id="SM00267">
    <property type="entry name" value="GGDEF"/>
    <property type="match status" value="1"/>
</dbReference>
<name>A0A4Y9VPA3_9PROT</name>
<dbReference type="CDD" id="cd00130">
    <property type="entry name" value="PAS"/>
    <property type="match status" value="3"/>
</dbReference>
<dbReference type="PROSITE" id="PS50113">
    <property type="entry name" value="PAC"/>
    <property type="match status" value="3"/>
</dbReference>
<dbReference type="NCBIfam" id="TIGR00229">
    <property type="entry name" value="sensory_box"/>
    <property type="match status" value="4"/>
</dbReference>
<dbReference type="PROSITE" id="PS50883">
    <property type="entry name" value="EAL"/>
    <property type="match status" value="1"/>
</dbReference>
<dbReference type="InterPro" id="IPR000014">
    <property type="entry name" value="PAS"/>
</dbReference>
<dbReference type="PANTHER" id="PTHR44757">
    <property type="entry name" value="DIGUANYLATE CYCLASE DGCP"/>
    <property type="match status" value="1"/>
</dbReference>
<dbReference type="Pfam" id="PF08447">
    <property type="entry name" value="PAS_3"/>
    <property type="match status" value="2"/>
</dbReference>
<dbReference type="SUPFAM" id="SSF55785">
    <property type="entry name" value="PYP-like sensor domain (PAS domain)"/>
    <property type="match status" value="4"/>
</dbReference>
<dbReference type="InterPro" id="IPR029787">
    <property type="entry name" value="Nucleotide_cyclase"/>
</dbReference>
<evidence type="ECO:0000313" key="7">
    <source>
        <dbReference type="EMBL" id="TFW70111.1"/>
    </source>
</evidence>
<protein>
    <submittedName>
        <fullName evidence="7">PAS domain S-box protein</fullName>
    </submittedName>
</protein>
<keyword evidence="2" id="KW-0812">Transmembrane</keyword>
<keyword evidence="2" id="KW-1133">Transmembrane helix</keyword>
<dbReference type="InterPro" id="IPR001633">
    <property type="entry name" value="EAL_dom"/>
</dbReference>
<dbReference type="GO" id="GO:0071732">
    <property type="term" value="P:cellular response to nitric oxide"/>
    <property type="evidence" value="ECO:0007669"/>
    <property type="project" value="UniProtKB-ARBA"/>
</dbReference>
<feature type="domain" description="PAS" evidence="3">
    <location>
        <begin position="436"/>
        <end position="509"/>
    </location>
</feature>
<dbReference type="RefSeq" id="WP_135278754.1">
    <property type="nucleotide sequence ID" value="NZ_PQVH01000014.1"/>
</dbReference>
<evidence type="ECO:0000259" key="4">
    <source>
        <dbReference type="PROSITE" id="PS50113"/>
    </source>
</evidence>
<dbReference type="Pfam" id="PF00563">
    <property type="entry name" value="EAL"/>
    <property type="match status" value="1"/>
</dbReference>
<accession>A0A4Y9VPA3</accession>
<dbReference type="Pfam" id="PF00990">
    <property type="entry name" value="GGDEF"/>
    <property type="match status" value="1"/>
</dbReference>
<dbReference type="InterPro" id="IPR000160">
    <property type="entry name" value="GGDEF_dom"/>
</dbReference>
<dbReference type="InterPro" id="IPR035965">
    <property type="entry name" value="PAS-like_dom_sf"/>
</dbReference>
<feature type="domain" description="PAC" evidence="4">
    <location>
        <begin position="767"/>
        <end position="821"/>
    </location>
</feature>
<dbReference type="NCBIfam" id="TIGR00254">
    <property type="entry name" value="GGDEF"/>
    <property type="match status" value="1"/>
</dbReference>
<dbReference type="SMART" id="SM00052">
    <property type="entry name" value="EAL"/>
    <property type="match status" value="1"/>
</dbReference>
<dbReference type="PROSITE" id="PS50112">
    <property type="entry name" value="PAS"/>
    <property type="match status" value="3"/>
</dbReference>
<dbReference type="Pfam" id="PF13426">
    <property type="entry name" value="PAS_9"/>
    <property type="match status" value="1"/>
</dbReference>
<gene>
    <name evidence="7" type="ORF">C3Y98_11655</name>
</gene>
<dbReference type="CDD" id="cd01948">
    <property type="entry name" value="EAL"/>
    <property type="match status" value="1"/>
</dbReference>
<dbReference type="InterPro" id="IPR001610">
    <property type="entry name" value="PAC"/>
</dbReference>
<evidence type="ECO:0000313" key="8">
    <source>
        <dbReference type="Proteomes" id="UP000297706"/>
    </source>
</evidence>
<evidence type="ECO:0000259" key="6">
    <source>
        <dbReference type="PROSITE" id="PS50887"/>
    </source>
</evidence>
<dbReference type="InterPro" id="IPR013656">
    <property type="entry name" value="PAS_4"/>
</dbReference>
<dbReference type="Gene3D" id="3.20.20.450">
    <property type="entry name" value="EAL domain"/>
    <property type="match status" value="1"/>
</dbReference>
<feature type="domain" description="PAC" evidence="4">
    <location>
        <begin position="383"/>
        <end position="435"/>
    </location>
</feature>
<dbReference type="SMART" id="SM00091">
    <property type="entry name" value="PAS"/>
    <property type="match status" value="4"/>
</dbReference>
<dbReference type="InterPro" id="IPR043128">
    <property type="entry name" value="Rev_trsase/Diguanyl_cyclase"/>
</dbReference>
<feature type="transmembrane region" description="Helical" evidence="2">
    <location>
        <begin position="15"/>
        <end position="34"/>
    </location>
</feature>
<comment type="catalytic activity">
    <reaction evidence="1">
        <text>3',3'-c-di-GMP + H2O = 5'-phosphoguanylyl(3'-&gt;5')guanosine + H(+)</text>
        <dbReference type="Rhea" id="RHEA:24902"/>
        <dbReference type="ChEBI" id="CHEBI:15377"/>
        <dbReference type="ChEBI" id="CHEBI:15378"/>
        <dbReference type="ChEBI" id="CHEBI:58754"/>
        <dbReference type="ChEBI" id="CHEBI:58805"/>
        <dbReference type="EC" id="3.1.4.52"/>
    </reaction>
    <physiologicalReaction direction="left-to-right" evidence="1">
        <dbReference type="Rhea" id="RHEA:24903"/>
    </physiologicalReaction>
</comment>
<dbReference type="SUPFAM" id="SSF55073">
    <property type="entry name" value="Nucleotide cyclase"/>
    <property type="match status" value="1"/>
</dbReference>
<dbReference type="OrthoDB" id="8588402at2"/>
<dbReference type="SUPFAM" id="SSF141868">
    <property type="entry name" value="EAL domain-like"/>
    <property type="match status" value="1"/>
</dbReference>
<comment type="caution">
    <text evidence="7">The sequence shown here is derived from an EMBL/GenBank/DDBJ whole genome shotgun (WGS) entry which is preliminary data.</text>
</comment>
<sequence>MLNMNTLAYFFRQKTGFAILILAVLASVFSYYVYTEKQLDAASESRYVSHQLASQLRQTSDDLTRMVRSYVLTGDARYKLYFQNIIDIRNGKIPLPEGYFHSYWDMVLVGKLPPPSTRGTGIALLEMMRDAGFTQGELDKLASAKQYSDDLTTLEFEAMRLAELKTPDVDANRLKAAQMLLDSRYHQAKSKIMGPINETFLMMDLRTLTAVAHAKRVATLFRVLFILVAFWSIFYIWRAYRTLHSTLGAGADEVYRHIFRIGAGDFSIPIIVKPEQDNSVLAELAKMQSLLHAHDVERTHAEQSLLRSKALLVEAQRIAQVGSWSLDWLTGELIWSEEIFHLFEIDKHQFHANYEAFLNAVHPCDREAVDCAFKASVASRTPYEITHRLLLADGSVKWVHERGASDYDAAGNPTYSRGTVQDVTERQNSEALIRKTESYLTNILNSVEEVIWTASAPDFRVNHVNAAIEKLCGLSQQALIDDIATWINLIHPDDRAQAQLVMGAVFEQSRVALEYRIVLADGTVRWVSDSRHVVYGEQGESAELVCVIHDVTDKRLAADADRESKERVIQMLETSPIAVRIATSSGDKVLFANKRYTELINCPAETVMGRNPKFYYAHADEYEALLAQVNSGHAINDKLIQLIVDGKGPVWVMASYRPVHYEGAAAILGWFYDVTDLRRAQDALLLSEALAKQSLEELKYQKYALDKHAIVAVTDVKGRITYANDKFSEISGYSIEELIGQDHAILNSGYHPKGYFKEMYRIVANGQVWHDEICNRAKDGRLYWVDTTIAPFLGDDGKPQSYISIRTDITQRKAAEDKSNYLALYDPLTNLPNRRLLLDRLTHALASATRTGRGGALLFLDLDHFKTLNDTLGHDVGDLLLQQVAERLIACVREGDTVARLGGDEFVVILEGLSEQQVEAATQAEVVGEKILTRFIQPFQFKGYEYHITSSIGIALFGKNNLKSDELLKQADIAMYQAKKLGRNALSFFDPKMQEGIQARVDMEHELRKALDKNEFQLFYQMQVGLGDRAVGAEALIRWVHPERGLIAPNEFIPIAEDSGMILSISAWVLDSACAQLKRWESGELTRDLTLSVNVSAKQFRQADFVEQVTMVVARHAINPALLKLELTETALLDHIEDAIQIMNALKDVGVRFSLDDFGTGYSSLQYLRLLPLYQLKIDRSFVQDIASKSSDQAIVRTIIAMAHTLNLNVIAEGVETQVQQGILLDSGCMYYQGYLFSQPVPVDVFEGLL</sequence>
<dbReference type="Proteomes" id="UP000297706">
    <property type="component" value="Unassembled WGS sequence"/>
</dbReference>
<feature type="transmembrane region" description="Helical" evidence="2">
    <location>
        <begin position="219"/>
        <end position="237"/>
    </location>
</feature>
<dbReference type="Gene3D" id="3.30.450.20">
    <property type="entry name" value="PAS domain"/>
    <property type="match status" value="4"/>
</dbReference>
<evidence type="ECO:0000259" key="5">
    <source>
        <dbReference type="PROSITE" id="PS50883"/>
    </source>
</evidence>
<dbReference type="PROSITE" id="PS50887">
    <property type="entry name" value="GGDEF"/>
    <property type="match status" value="1"/>
</dbReference>
<keyword evidence="8" id="KW-1185">Reference proteome</keyword>
<reference evidence="7 8" key="1">
    <citation type="submission" date="2018-02" db="EMBL/GenBank/DDBJ databases">
        <title>A novel lanthanide dependent methylotroph, Methylotenera sp. La3113.</title>
        <authorList>
            <person name="Lv H."/>
            <person name="Tani A."/>
        </authorList>
    </citation>
    <scope>NUCLEOTIDE SEQUENCE [LARGE SCALE GENOMIC DNA]</scope>
    <source>
        <strain evidence="7 8">La3113</strain>
    </source>
</reference>
<keyword evidence="2" id="KW-0472">Membrane</keyword>
<dbReference type="Pfam" id="PF08448">
    <property type="entry name" value="PAS_4"/>
    <property type="match status" value="1"/>
</dbReference>
<feature type="domain" description="PAS" evidence="3">
    <location>
        <begin position="711"/>
        <end position="753"/>
    </location>
</feature>
<dbReference type="FunFam" id="3.20.20.450:FF:000001">
    <property type="entry name" value="Cyclic di-GMP phosphodiesterase yahA"/>
    <property type="match status" value="1"/>
</dbReference>
<evidence type="ECO:0000259" key="3">
    <source>
        <dbReference type="PROSITE" id="PS50112"/>
    </source>
</evidence>
<dbReference type="SMART" id="SM00086">
    <property type="entry name" value="PAC"/>
    <property type="match status" value="4"/>
</dbReference>
<proteinExistence type="predicted"/>
<organism evidence="7 8">
    <name type="scientific">Methylotenera oryzisoli</name>
    <dbReference type="NCBI Taxonomy" id="2080758"/>
    <lineage>
        <taxon>Bacteria</taxon>
        <taxon>Pseudomonadati</taxon>
        <taxon>Pseudomonadota</taxon>
        <taxon>Betaproteobacteria</taxon>
        <taxon>Nitrosomonadales</taxon>
        <taxon>Methylophilaceae</taxon>
        <taxon>Methylotenera</taxon>
    </lineage>
</organism>
<dbReference type="InterPro" id="IPR052155">
    <property type="entry name" value="Biofilm_reg_signaling"/>
</dbReference>
<dbReference type="InterPro" id="IPR000700">
    <property type="entry name" value="PAS-assoc_C"/>
</dbReference>
<dbReference type="FunFam" id="3.30.70.270:FF:000001">
    <property type="entry name" value="Diguanylate cyclase domain protein"/>
    <property type="match status" value="1"/>
</dbReference>
<dbReference type="CDD" id="cd01949">
    <property type="entry name" value="GGDEF"/>
    <property type="match status" value="1"/>
</dbReference>
<dbReference type="Gene3D" id="3.30.70.270">
    <property type="match status" value="1"/>
</dbReference>
<evidence type="ECO:0000256" key="1">
    <source>
        <dbReference type="ARBA" id="ARBA00051114"/>
    </source>
</evidence>